<accession>A0A195E619</accession>
<dbReference type="InterPro" id="IPR037193">
    <property type="entry name" value="GDNF_alpha"/>
</dbReference>
<evidence type="ECO:0000313" key="2">
    <source>
        <dbReference type="EMBL" id="KYN20299.1"/>
    </source>
</evidence>
<name>A0A195E619_9HYME</name>
<keyword evidence="1" id="KW-0472">Membrane</keyword>
<dbReference type="AlphaFoldDB" id="A0A195E619"/>
<keyword evidence="1" id="KW-0812">Transmembrane</keyword>
<keyword evidence="1" id="KW-1133">Transmembrane helix</keyword>
<gene>
    <name evidence="2" type="ORF">ALC57_07203</name>
</gene>
<feature type="transmembrane region" description="Helical" evidence="1">
    <location>
        <begin position="91"/>
        <end position="109"/>
    </location>
</feature>
<dbReference type="SUPFAM" id="SSF110035">
    <property type="entry name" value="GDNF receptor-like"/>
    <property type="match status" value="1"/>
</dbReference>
<dbReference type="Proteomes" id="UP000078492">
    <property type="component" value="Unassembled WGS sequence"/>
</dbReference>
<dbReference type="STRING" id="471704.A0A195E619"/>
<sequence length="208" mass="23942">MLWVHSLCADWRFNMNGVDLVSGSGIKVPMAILNCLYARQLCYEDPSCSAILEIIPRVCGPELVKYLQINLLSINLTELITLTNLNFITQFNKILYVYMFLFYFVFNYIRRELHPFLYNILNCGLKIFRNVTRINPKGTPGNGRHLDSHKGVRVCKRSFASRIAGNPGTDYHLFDRFCQGSWLAAAGCQAHNQEQVQRRVWTTQEISV</sequence>
<protein>
    <submittedName>
        <fullName evidence="2">Uncharacterized protein</fullName>
    </submittedName>
</protein>
<dbReference type="EMBL" id="KQ979608">
    <property type="protein sequence ID" value="KYN20299.1"/>
    <property type="molecule type" value="Genomic_DNA"/>
</dbReference>
<keyword evidence="3" id="KW-1185">Reference proteome</keyword>
<organism evidence="2 3">
    <name type="scientific">Trachymyrmex cornetzi</name>
    <dbReference type="NCBI Taxonomy" id="471704"/>
    <lineage>
        <taxon>Eukaryota</taxon>
        <taxon>Metazoa</taxon>
        <taxon>Ecdysozoa</taxon>
        <taxon>Arthropoda</taxon>
        <taxon>Hexapoda</taxon>
        <taxon>Insecta</taxon>
        <taxon>Pterygota</taxon>
        <taxon>Neoptera</taxon>
        <taxon>Endopterygota</taxon>
        <taxon>Hymenoptera</taxon>
        <taxon>Apocrita</taxon>
        <taxon>Aculeata</taxon>
        <taxon>Formicoidea</taxon>
        <taxon>Formicidae</taxon>
        <taxon>Myrmicinae</taxon>
        <taxon>Trachymyrmex</taxon>
    </lineage>
</organism>
<evidence type="ECO:0000256" key="1">
    <source>
        <dbReference type="SAM" id="Phobius"/>
    </source>
</evidence>
<evidence type="ECO:0000313" key="3">
    <source>
        <dbReference type="Proteomes" id="UP000078492"/>
    </source>
</evidence>
<proteinExistence type="predicted"/>
<reference evidence="2 3" key="1">
    <citation type="submission" date="2015-09" db="EMBL/GenBank/DDBJ databases">
        <title>Trachymyrmex cornetzi WGS genome.</title>
        <authorList>
            <person name="Nygaard S."/>
            <person name="Hu H."/>
            <person name="Boomsma J."/>
            <person name="Zhang G."/>
        </authorList>
    </citation>
    <scope>NUCLEOTIDE SEQUENCE [LARGE SCALE GENOMIC DNA]</scope>
    <source>
        <strain evidence="2">Tcor2-1</strain>
        <tissue evidence="2">Whole body</tissue>
    </source>
</reference>